<dbReference type="EC" id="2.1.1.198" evidence="6"/>
<dbReference type="InterPro" id="IPR018063">
    <property type="entry name" value="SAM_MeTrfase_RsmI_CS"/>
</dbReference>
<dbReference type="HAMAP" id="MF_01877">
    <property type="entry name" value="16SrRNA_methyltr_I"/>
    <property type="match status" value="1"/>
</dbReference>
<evidence type="ECO:0000256" key="5">
    <source>
        <dbReference type="ARBA" id="ARBA00022691"/>
    </source>
</evidence>
<evidence type="ECO:0000256" key="2">
    <source>
        <dbReference type="ARBA" id="ARBA00022552"/>
    </source>
</evidence>
<reference evidence="9 10" key="1">
    <citation type="journal article" date="2020" name="Microorganisms">
        <title>Osmotic Adaptation and Compatible Solute Biosynthesis of Phototrophic Bacteria as Revealed from Genome Analyses.</title>
        <authorList>
            <person name="Imhoff J.F."/>
            <person name="Rahn T."/>
            <person name="Kunzel S."/>
            <person name="Keller A."/>
            <person name="Neulinger S.C."/>
        </authorList>
    </citation>
    <scope>NUCLEOTIDE SEQUENCE [LARGE SCALE GENOMIC DNA]</scope>
    <source>
        <strain evidence="9 10">DSM 6210</strain>
    </source>
</reference>
<dbReference type="CDD" id="cd11648">
    <property type="entry name" value="RsmI"/>
    <property type="match status" value="1"/>
</dbReference>
<dbReference type="RefSeq" id="WP_200240233.1">
    <property type="nucleotide sequence ID" value="NZ_NRRV01000051.1"/>
</dbReference>
<dbReference type="InterPro" id="IPR035996">
    <property type="entry name" value="4pyrrol_Methylase_sf"/>
</dbReference>
<dbReference type="InterPro" id="IPR014777">
    <property type="entry name" value="4pyrrole_Mease_sub1"/>
</dbReference>
<evidence type="ECO:0000259" key="7">
    <source>
        <dbReference type="Pfam" id="PF00590"/>
    </source>
</evidence>
<keyword evidence="4 6" id="KW-0808">Transferase</keyword>
<dbReference type="SUPFAM" id="SSF53790">
    <property type="entry name" value="Tetrapyrrole methylase"/>
    <property type="match status" value="1"/>
</dbReference>
<dbReference type="Pfam" id="PF23016">
    <property type="entry name" value="RsmI_C"/>
    <property type="match status" value="1"/>
</dbReference>
<dbReference type="InterPro" id="IPR014776">
    <property type="entry name" value="4pyrrole_Mease_sub2"/>
</dbReference>
<dbReference type="NCBIfam" id="TIGR00096">
    <property type="entry name" value="16S rRNA (cytidine(1402)-2'-O)-methyltransferase"/>
    <property type="match status" value="1"/>
</dbReference>
<comment type="similarity">
    <text evidence="6">Belongs to the methyltransferase superfamily. RsmI family.</text>
</comment>
<dbReference type="EMBL" id="NRRV01000051">
    <property type="protein sequence ID" value="MBK1632563.1"/>
    <property type="molecule type" value="Genomic_DNA"/>
</dbReference>
<keyword evidence="3 6" id="KW-0489">Methyltransferase</keyword>
<gene>
    <name evidence="6 9" type="primary">rsmI</name>
    <name evidence="9" type="ORF">CKO31_17805</name>
</gene>
<sequence>MSGEAGVLYVVATPIGNLGDMTPRACQILTNVDLIACEDTRHSRPLLTHFGIATPLVAYHEHNEAAQTPKLLERLAAGESIALISDAGTPLVSDPGYVLVRGARAAGIRVLPVPGPSAPICALSAAGLPSDRFLFLGFPPRTERARREWIGAVAAEPGTLILFEAGRRAAATLADLAAVLGPRPAVLARELTKRFETLLDGALPELAAQVAADPEQQRGEVVILVAGLRDTDQAGAAAEEQRVLDILAAELPLKQAVALAARITGGSRNDLYRRALAARGD</sequence>
<comment type="caution">
    <text evidence="9">The sequence shown here is derived from an EMBL/GenBank/DDBJ whole genome shotgun (WGS) entry which is preliminary data.</text>
</comment>
<evidence type="ECO:0000256" key="1">
    <source>
        <dbReference type="ARBA" id="ARBA00022490"/>
    </source>
</evidence>
<dbReference type="PANTHER" id="PTHR46111">
    <property type="entry name" value="RIBOSOMAL RNA SMALL SUBUNIT METHYLTRANSFERASE I"/>
    <property type="match status" value="1"/>
</dbReference>
<accession>A0ABS1CLJ8</accession>
<evidence type="ECO:0000313" key="9">
    <source>
        <dbReference type="EMBL" id="MBK1632563.1"/>
    </source>
</evidence>
<dbReference type="InterPro" id="IPR000878">
    <property type="entry name" value="4pyrrol_Mease"/>
</dbReference>
<dbReference type="PIRSF" id="PIRSF005917">
    <property type="entry name" value="MTase_YraL"/>
    <property type="match status" value="1"/>
</dbReference>
<dbReference type="PROSITE" id="PS01296">
    <property type="entry name" value="RSMI"/>
    <property type="match status" value="1"/>
</dbReference>
<feature type="domain" description="RsmI HTH" evidence="8">
    <location>
        <begin position="235"/>
        <end position="278"/>
    </location>
</feature>
<keyword evidence="5 6" id="KW-0949">S-adenosyl-L-methionine</keyword>
<comment type="catalytic activity">
    <reaction evidence="6">
        <text>cytidine(1402) in 16S rRNA + S-adenosyl-L-methionine = 2'-O-methylcytidine(1402) in 16S rRNA + S-adenosyl-L-homocysteine + H(+)</text>
        <dbReference type="Rhea" id="RHEA:42924"/>
        <dbReference type="Rhea" id="RHEA-COMP:10285"/>
        <dbReference type="Rhea" id="RHEA-COMP:10286"/>
        <dbReference type="ChEBI" id="CHEBI:15378"/>
        <dbReference type="ChEBI" id="CHEBI:57856"/>
        <dbReference type="ChEBI" id="CHEBI:59789"/>
        <dbReference type="ChEBI" id="CHEBI:74495"/>
        <dbReference type="ChEBI" id="CHEBI:82748"/>
        <dbReference type="EC" id="2.1.1.198"/>
    </reaction>
</comment>
<dbReference type="Pfam" id="PF00590">
    <property type="entry name" value="TP_methylase"/>
    <property type="match status" value="1"/>
</dbReference>
<organism evidence="9 10">
    <name type="scientific">Thiohalocapsa halophila</name>
    <dbReference type="NCBI Taxonomy" id="69359"/>
    <lineage>
        <taxon>Bacteria</taxon>
        <taxon>Pseudomonadati</taxon>
        <taxon>Pseudomonadota</taxon>
        <taxon>Gammaproteobacteria</taxon>
        <taxon>Chromatiales</taxon>
        <taxon>Chromatiaceae</taxon>
        <taxon>Thiohalocapsa</taxon>
    </lineage>
</organism>
<dbReference type="Proteomes" id="UP000748752">
    <property type="component" value="Unassembled WGS sequence"/>
</dbReference>
<dbReference type="Gene3D" id="3.30.950.10">
    <property type="entry name" value="Methyltransferase, Cobalt-precorrin-4 Transmethylase, Domain 2"/>
    <property type="match status" value="1"/>
</dbReference>
<proteinExistence type="inferred from homology"/>
<feature type="domain" description="Tetrapyrrole methylase" evidence="7">
    <location>
        <begin position="8"/>
        <end position="207"/>
    </location>
</feature>
<dbReference type="Gene3D" id="3.40.1010.10">
    <property type="entry name" value="Cobalt-precorrin-4 Transmethylase, Domain 1"/>
    <property type="match status" value="1"/>
</dbReference>
<comment type="function">
    <text evidence="6">Catalyzes the 2'-O-methylation of the ribose of cytidine 1402 (C1402) in 16S rRNA.</text>
</comment>
<dbReference type="InterPro" id="IPR008189">
    <property type="entry name" value="rRNA_ssu_MeTfrase_I"/>
</dbReference>
<dbReference type="PANTHER" id="PTHR46111:SF1">
    <property type="entry name" value="RIBOSOMAL RNA SMALL SUBUNIT METHYLTRANSFERASE I"/>
    <property type="match status" value="1"/>
</dbReference>
<keyword evidence="1 6" id="KW-0963">Cytoplasm</keyword>
<protein>
    <recommendedName>
        <fullName evidence="6">Ribosomal RNA small subunit methyltransferase I</fullName>
        <ecNumber evidence="6">2.1.1.198</ecNumber>
    </recommendedName>
    <alternativeName>
        <fullName evidence="6">16S rRNA 2'-O-ribose C1402 methyltransferase</fullName>
    </alternativeName>
    <alternativeName>
        <fullName evidence="6">rRNA (cytidine-2'-O-)-methyltransferase RsmI</fullName>
    </alternativeName>
</protein>
<evidence type="ECO:0000256" key="3">
    <source>
        <dbReference type="ARBA" id="ARBA00022603"/>
    </source>
</evidence>
<evidence type="ECO:0000256" key="6">
    <source>
        <dbReference type="HAMAP-Rule" id="MF_01877"/>
    </source>
</evidence>
<keyword evidence="2 6" id="KW-0698">rRNA processing</keyword>
<name>A0ABS1CLJ8_9GAMM</name>
<keyword evidence="10" id="KW-1185">Reference proteome</keyword>
<evidence type="ECO:0000313" key="10">
    <source>
        <dbReference type="Proteomes" id="UP000748752"/>
    </source>
</evidence>
<evidence type="ECO:0000256" key="4">
    <source>
        <dbReference type="ARBA" id="ARBA00022679"/>
    </source>
</evidence>
<comment type="subcellular location">
    <subcellularLocation>
        <location evidence="6">Cytoplasm</location>
    </subcellularLocation>
</comment>
<dbReference type="InterPro" id="IPR053910">
    <property type="entry name" value="RsmI_HTH"/>
</dbReference>
<evidence type="ECO:0000259" key="8">
    <source>
        <dbReference type="Pfam" id="PF23016"/>
    </source>
</evidence>